<name>H6L2K8_SAPGL</name>
<dbReference type="EMBL" id="CP002831">
    <property type="protein sequence ID" value="AFC23666.1"/>
    <property type="molecule type" value="Genomic_DNA"/>
</dbReference>
<proteinExistence type="predicted"/>
<reference evidence="1 2" key="1">
    <citation type="journal article" date="2012" name="Stand. Genomic Sci.">
        <title>Complete genome sequencing and analysis of Saprospira grandis str. Lewin, a predatory marine bacterium.</title>
        <authorList>
            <person name="Saw J.H."/>
            <person name="Yuryev A."/>
            <person name="Kanbe M."/>
            <person name="Hou S."/>
            <person name="Young A.G."/>
            <person name="Aizawa S."/>
            <person name="Alam M."/>
        </authorList>
    </citation>
    <scope>NUCLEOTIDE SEQUENCE [LARGE SCALE GENOMIC DNA]</scope>
    <source>
        <strain evidence="1 2">Lewin</strain>
    </source>
</reference>
<dbReference type="Proteomes" id="UP000007519">
    <property type="component" value="Chromosome"/>
</dbReference>
<dbReference type="AlphaFoldDB" id="H6L2K8"/>
<evidence type="ECO:0000313" key="2">
    <source>
        <dbReference type="Proteomes" id="UP000007519"/>
    </source>
</evidence>
<sequence>METYIFLIKKGAKPKFCPFLGSSRRAAPQAEGWAAVAAGQT</sequence>
<accession>H6L2K8</accession>
<dbReference type="STRING" id="984262.SGRA_0930"/>
<gene>
    <name evidence="1" type="ordered locus">SGRA_0930</name>
</gene>
<evidence type="ECO:0000313" key="1">
    <source>
        <dbReference type="EMBL" id="AFC23666.1"/>
    </source>
</evidence>
<keyword evidence="2" id="KW-1185">Reference proteome</keyword>
<dbReference type="HOGENOM" id="CLU_3276463_0_0_10"/>
<protein>
    <submittedName>
        <fullName evidence="1">Uncharacterized protein</fullName>
    </submittedName>
</protein>
<organism evidence="1 2">
    <name type="scientific">Saprospira grandis (strain Lewin)</name>
    <dbReference type="NCBI Taxonomy" id="984262"/>
    <lineage>
        <taxon>Bacteria</taxon>
        <taxon>Pseudomonadati</taxon>
        <taxon>Bacteroidota</taxon>
        <taxon>Saprospiria</taxon>
        <taxon>Saprospirales</taxon>
        <taxon>Saprospiraceae</taxon>
        <taxon>Saprospira</taxon>
    </lineage>
</organism>
<dbReference type="KEGG" id="sgn:SGRA_0930"/>